<feature type="compositionally biased region" description="Polar residues" evidence="5">
    <location>
        <begin position="309"/>
        <end position="330"/>
    </location>
</feature>
<keyword evidence="2" id="KW-0805">Transcription regulation</keyword>
<dbReference type="Pfam" id="PF11786">
    <property type="entry name" value="Aft1_HRA"/>
    <property type="match status" value="1"/>
</dbReference>
<proteinExistence type="predicted"/>
<protein>
    <recommendedName>
        <fullName evidence="6">BZIP domain-containing protein</fullName>
    </recommendedName>
</protein>
<feature type="compositionally biased region" description="Low complexity" evidence="5">
    <location>
        <begin position="145"/>
        <end position="169"/>
    </location>
</feature>
<dbReference type="InterPro" id="IPR051027">
    <property type="entry name" value="bZIP_transcription_factors"/>
</dbReference>
<dbReference type="AlphaFoldDB" id="A0A8X7T4P5"/>
<feature type="compositionally biased region" description="Polar residues" evidence="5">
    <location>
        <begin position="103"/>
        <end position="125"/>
    </location>
</feature>
<dbReference type="Pfam" id="PF00170">
    <property type="entry name" value="bZIP_1"/>
    <property type="match status" value="1"/>
</dbReference>
<feature type="region of interest" description="Disordered" evidence="5">
    <location>
        <begin position="249"/>
        <end position="359"/>
    </location>
</feature>
<comment type="caution">
    <text evidence="7">The sequence shown here is derived from an EMBL/GenBank/DDBJ whole genome shotgun (WGS) entry which is preliminary data.</text>
</comment>
<reference evidence="7" key="1">
    <citation type="submission" date="2016-04" db="EMBL/GenBank/DDBJ databases">
        <authorList>
            <person name="Nguyen H.D."/>
            <person name="Samba Siva P."/>
            <person name="Cullis J."/>
            <person name="Levesque C.A."/>
            <person name="Hambleton S."/>
        </authorList>
    </citation>
    <scope>NUCLEOTIDE SEQUENCE</scope>
    <source>
        <strain evidence="7">DAOMC 236422</strain>
    </source>
</reference>
<evidence type="ECO:0000256" key="3">
    <source>
        <dbReference type="ARBA" id="ARBA00023163"/>
    </source>
</evidence>
<feature type="compositionally biased region" description="Low complexity" evidence="5">
    <location>
        <begin position="425"/>
        <end position="442"/>
    </location>
</feature>
<feature type="region of interest" description="Disordered" evidence="5">
    <location>
        <begin position="399"/>
        <end position="580"/>
    </location>
</feature>
<dbReference type="CDD" id="cd14687">
    <property type="entry name" value="bZIP_ATF2"/>
    <property type="match status" value="1"/>
</dbReference>
<name>A0A8X7T4P5_9BASI</name>
<dbReference type="InterPro" id="IPR046347">
    <property type="entry name" value="bZIP_sf"/>
</dbReference>
<dbReference type="GO" id="GO:0005634">
    <property type="term" value="C:nucleus"/>
    <property type="evidence" value="ECO:0007669"/>
    <property type="project" value="UniProtKB-SubCell"/>
</dbReference>
<dbReference type="InterPro" id="IPR021755">
    <property type="entry name" value="TF_Aft1_HRA"/>
</dbReference>
<evidence type="ECO:0000256" key="4">
    <source>
        <dbReference type="ARBA" id="ARBA00023242"/>
    </source>
</evidence>
<feature type="compositionally biased region" description="Low complexity" evidence="5">
    <location>
        <begin position="23"/>
        <end position="58"/>
    </location>
</feature>
<dbReference type="GO" id="GO:0003700">
    <property type="term" value="F:DNA-binding transcription factor activity"/>
    <property type="evidence" value="ECO:0007669"/>
    <property type="project" value="InterPro"/>
</dbReference>
<feature type="compositionally biased region" description="Polar residues" evidence="5">
    <location>
        <begin position="517"/>
        <end position="527"/>
    </location>
</feature>
<feature type="compositionally biased region" description="Basic residues" evidence="5">
    <location>
        <begin position="271"/>
        <end position="282"/>
    </location>
</feature>
<feature type="compositionally biased region" description="Low complexity" evidence="5">
    <location>
        <begin position="255"/>
        <end position="270"/>
    </location>
</feature>
<feature type="compositionally biased region" description="Basic and acidic residues" evidence="5">
    <location>
        <begin position="1"/>
        <end position="21"/>
    </location>
</feature>
<feature type="compositionally biased region" description="Polar residues" evidence="5">
    <location>
        <begin position="170"/>
        <end position="194"/>
    </location>
</feature>
<organism evidence="7 8">
    <name type="scientific">Tilletia walkeri</name>
    <dbReference type="NCBI Taxonomy" id="117179"/>
    <lineage>
        <taxon>Eukaryota</taxon>
        <taxon>Fungi</taxon>
        <taxon>Dikarya</taxon>
        <taxon>Basidiomycota</taxon>
        <taxon>Ustilaginomycotina</taxon>
        <taxon>Exobasidiomycetes</taxon>
        <taxon>Tilletiales</taxon>
        <taxon>Tilletiaceae</taxon>
        <taxon>Tilletia</taxon>
    </lineage>
</organism>
<dbReference type="SUPFAM" id="SSF57959">
    <property type="entry name" value="Leucine zipper domain"/>
    <property type="match status" value="1"/>
</dbReference>
<evidence type="ECO:0000259" key="6">
    <source>
        <dbReference type="PROSITE" id="PS50217"/>
    </source>
</evidence>
<dbReference type="InterPro" id="IPR004827">
    <property type="entry name" value="bZIP"/>
</dbReference>
<dbReference type="PROSITE" id="PS50217">
    <property type="entry name" value="BZIP"/>
    <property type="match status" value="1"/>
</dbReference>
<dbReference type="SMART" id="SM00338">
    <property type="entry name" value="BRLZ"/>
    <property type="match status" value="1"/>
</dbReference>
<sequence>MSADNPKDSPSKPTGKTDSEPKSAGPSTRAAAAAASNTSSSSSSKADGASSSTASTTRRNPERNRNNSANSVIPAATTPSKGIAAETPSSRPDYKPTLPPVASITSPSGDSSTASNFPWSTSLTGSLRAGPLSPAMLAGPQHAANNSNNSGQGSNSSSGPNASNSSGHNTNNNMGFDPQSFRTGFTPDLSNFRTGLTPLAGGPTSFPPPSPNTAAFLAMVTNGGTNSGVPPPSTGPTITPNTLAALTGAAGQGQGANNNNNHHGPNGNNYHNHHHQQHHNHHHSEGGNHNSDHFDIAFGRSFHGHDKQQGQQPSSRLRTSTRAGESSASVSPELVSMPLGPGRNGVGNANSDPVPGHGPNMAANGLFLLSQAHQMEMAKQDDPEAAAAAQALQGVSQIFTGQQPPPAAPGDPTWPGAIPGAPPGQQQQHQHQQQQEQQQQQQPAGATQDASDPTRPNGKAAGKAGAGASRAGKRKNSTANAKANKKDAGALPALPVAKRAKTASSASTKQPGHNRRTSAANSLTGGSEDNFEAQFRAGEMDFGDFDVDDDDDDEGEDDGEGGKKKGRRPNKNGSHIDDEEKRKNFLERNRQAALKCRQRKKAWLASLQARVEYLTGDNEQLQTTVARQAQEIMYLKSALGKAQSVAVSHGIPATELQVPPINMNAMIHAAHHEHHHGHHHPQQPPIGIGVSAAGMPLAPPPPPGVSQGPMIPPGVPIPSSMHAPQSAPNPVDVDS</sequence>
<gene>
    <name evidence="7" type="ORF">A4X09_0g3564</name>
</gene>
<feature type="compositionally biased region" description="Basic and acidic residues" evidence="5">
    <location>
        <begin position="283"/>
        <end position="295"/>
    </location>
</feature>
<evidence type="ECO:0000313" key="8">
    <source>
        <dbReference type="Proteomes" id="UP000078113"/>
    </source>
</evidence>
<feature type="compositionally biased region" description="Low complexity" evidence="5">
    <location>
        <begin position="458"/>
        <end position="470"/>
    </location>
</feature>
<feature type="region of interest" description="Disordered" evidence="5">
    <location>
        <begin position="671"/>
        <end position="735"/>
    </location>
</feature>
<reference evidence="7" key="2">
    <citation type="journal article" date="2019" name="IMA Fungus">
        <title>Genome sequencing and comparison of five Tilletia species to identify candidate genes for the detection of regulated species infecting wheat.</title>
        <authorList>
            <person name="Nguyen H.D.T."/>
            <person name="Sultana T."/>
            <person name="Kesanakurti P."/>
            <person name="Hambleton S."/>
        </authorList>
    </citation>
    <scope>NUCLEOTIDE SEQUENCE</scope>
    <source>
        <strain evidence="7">DAOMC 236422</strain>
    </source>
</reference>
<dbReference type="Gene3D" id="1.20.5.170">
    <property type="match status" value="1"/>
</dbReference>
<evidence type="ECO:0000256" key="5">
    <source>
        <dbReference type="SAM" id="MobiDB-lite"/>
    </source>
</evidence>
<dbReference type="EMBL" id="LWDG02000129">
    <property type="protein sequence ID" value="KAE8268782.1"/>
    <property type="molecule type" value="Genomic_DNA"/>
</dbReference>
<accession>A0A8X7T4P5</accession>
<evidence type="ECO:0000256" key="2">
    <source>
        <dbReference type="ARBA" id="ARBA00023015"/>
    </source>
</evidence>
<comment type="subcellular location">
    <subcellularLocation>
        <location evidence="1">Nucleus</location>
    </subcellularLocation>
</comment>
<feature type="region of interest" description="Disordered" evidence="5">
    <location>
        <begin position="1"/>
        <end position="206"/>
    </location>
</feature>
<evidence type="ECO:0000313" key="7">
    <source>
        <dbReference type="EMBL" id="KAE8268782.1"/>
    </source>
</evidence>
<feature type="compositionally biased region" description="Acidic residues" evidence="5">
    <location>
        <begin position="541"/>
        <end position="559"/>
    </location>
</feature>
<feature type="compositionally biased region" description="Basic residues" evidence="5">
    <location>
        <begin position="671"/>
        <end position="681"/>
    </location>
</feature>
<feature type="compositionally biased region" description="Low complexity" evidence="5">
    <location>
        <begin position="685"/>
        <end position="696"/>
    </location>
</feature>
<feature type="compositionally biased region" description="Pro residues" evidence="5">
    <location>
        <begin position="697"/>
        <end position="716"/>
    </location>
</feature>
<keyword evidence="3" id="KW-0804">Transcription</keyword>
<evidence type="ECO:0000256" key="1">
    <source>
        <dbReference type="ARBA" id="ARBA00004123"/>
    </source>
</evidence>
<feature type="domain" description="BZIP" evidence="6">
    <location>
        <begin position="579"/>
        <end position="642"/>
    </location>
</feature>
<keyword evidence="8" id="KW-1185">Reference proteome</keyword>
<dbReference type="PANTHER" id="PTHR19304">
    <property type="entry name" value="CYCLIC-AMP RESPONSE ELEMENT BINDING PROTEIN"/>
    <property type="match status" value="1"/>
</dbReference>
<keyword evidence="4" id="KW-0539">Nucleus</keyword>
<dbReference type="Proteomes" id="UP000078113">
    <property type="component" value="Unassembled WGS sequence"/>
</dbReference>